<dbReference type="InterPro" id="IPR036388">
    <property type="entry name" value="WH-like_DNA-bd_sf"/>
</dbReference>
<accession>A0A5C4WSP6</accession>
<keyword evidence="5" id="KW-1185">Reference proteome</keyword>
<evidence type="ECO:0000256" key="3">
    <source>
        <dbReference type="ARBA" id="ARBA00023163"/>
    </source>
</evidence>
<keyword evidence="3" id="KW-0804">Transcription</keyword>
<keyword evidence="1" id="KW-0805">Transcription regulation</keyword>
<keyword evidence="2" id="KW-0238">DNA-binding</keyword>
<dbReference type="AlphaFoldDB" id="A0A5C4WSP6"/>
<comment type="caution">
    <text evidence="4">The sequence shown here is derived from an EMBL/GenBank/DDBJ whole genome shotgun (WGS) entry which is preliminary data.</text>
</comment>
<proteinExistence type="predicted"/>
<name>A0A5C4WSP6_9ACTN</name>
<dbReference type="GO" id="GO:0003677">
    <property type="term" value="F:DNA binding"/>
    <property type="evidence" value="ECO:0007669"/>
    <property type="project" value="UniProtKB-KW"/>
</dbReference>
<gene>
    <name evidence="4" type="ORF">FH608_006115</name>
</gene>
<evidence type="ECO:0000256" key="1">
    <source>
        <dbReference type="ARBA" id="ARBA00023015"/>
    </source>
</evidence>
<dbReference type="RefSeq" id="WP_139629286.1">
    <property type="nucleotide sequence ID" value="NZ_CP045572.1"/>
</dbReference>
<dbReference type="GO" id="GO:0003700">
    <property type="term" value="F:DNA-binding transcription factor activity"/>
    <property type="evidence" value="ECO:0007669"/>
    <property type="project" value="InterPro"/>
</dbReference>
<accession>A0A5P9YI90</accession>
<dbReference type="CDD" id="cd00090">
    <property type="entry name" value="HTH_ARSR"/>
    <property type="match status" value="1"/>
</dbReference>
<dbReference type="InterPro" id="IPR011991">
    <property type="entry name" value="ArsR-like_HTH"/>
</dbReference>
<dbReference type="PRINTS" id="PR00598">
    <property type="entry name" value="HTHMARR"/>
</dbReference>
<dbReference type="Gene3D" id="1.10.10.10">
    <property type="entry name" value="Winged helix-like DNA-binding domain superfamily/Winged helix DNA-binding domain"/>
    <property type="match status" value="1"/>
</dbReference>
<evidence type="ECO:0000256" key="2">
    <source>
        <dbReference type="ARBA" id="ARBA00023125"/>
    </source>
</evidence>
<dbReference type="SUPFAM" id="SSF46785">
    <property type="entry name" value="Winged helix' DNA-binding domain"/>
    <property type="match status" value="1"/>
</dbReference>
<dbReference type="Proteomes" id="UP000312512">
    <property type="component" value="Unassembled WGS sequence"/>
</dbReference>
<sequence length="152" mass="16946">MATSQPPSAARAGHLSYAIFALARVHRAAAGSMLRNLGLHPGQELLLMQLFDRDGQTQSELLDSVGLDHSTVSKSLRRMQEAGLVTRRPNEDDRRALNVWLTDRGRAMREPIEAMWATLEEMSTRNVDEEAIRSFIATARTIEDSISTREDG</sequence>
<protein>
    <submittedName>
        <fullName evidence="4">MarR family transcriptional regulator</fullName>
    </submittedName>
</protein>
<dbReference type="InterPro" id="IPR036390">
    <property type="entry name" value="WH_DNA-bd_sf"/>
</dbReference>
<organism evidence="4 5">
    <name type="scientific">Nonomuraea phyllanthi</name>
    <dbReference type="NCBI Taxonomy" id="2219224"/>
    <lineage>
        <taxon>Bacteria</taxon>
        <taxon>Bacillati</taxon>
        <taxon>Actinomycetota</taxon>
        <taxon>Actinomycetes</taxon>
        <taxon>Streptosporangiales</taxon>
        <taxon>Streptosporangiaceae</taxon>
        <taxon>Nonomuraea</taxon>
    </lineage>
</organism>
<reference evidence="4 5" key="1">
    <citation type="submission" date="2019-10" db="EMBL/GenBank/DDBJ databases">
        <title>Nonomuraea sp. nov., isolated from Phyllanthus amarus.</title>
        <authorList>
            <person name="Klykleung N."/>
            <person name="Tanasupawat S."/>
        </authorList>
    </citation>
    <scope>NUCLEOTIDE SEQUENCE [LARGE SCALE GENOMIC DNA]</scope>
    <source>
        <strain evidence="4 5">PA1-10</strain>
    </source>
</reference>
<dbReference type="SMART" id="SM00347">
    <property type="entry name" value="HTH_MARR"/>
    <property type="match status" value="1"/>
</dbReference>
<dbReference type="PANTHER" id="PTHR42756">
    <property type="entry name" value="TRANSCRIPTIONAL REGULATOR, MARR"/>
    <property type="match status" value="1"/>
</dbReference>
<dbReference type="OrthoDB" id="3177763at2"/>
<evidence type="ECO:0000313" key="5">
    <source>
        <dbReference type="Proteomes" id="UP000312512"/>
    </source>
</evidence>
<dbReference type="Pfam" id="PF01047">
    <property type="entry name" value="MarR"/>
    <property type="match status" value="1"/>
</dbReference>
<dbReference type="InterPro" id="IPR000835">
    <property type="entry name" value="HTH_MarR-typ"/>
</dbReference>
<dbReference type="PROSITE" id="PS50995">
    <property type="entry name" value="HTH_MARR_2"/>
    <property type="match status" value="1"/>
</dbReference>
<evidence type="ECO:0000313" key="4">
    <source>
        <dbReference type="EMBL" id="KAB8196334.1"/>
    </source>
</evidence>
<dbReference type="PANTHER" id="PTHR42756:SF1">
    <property type="entry name" value="TRANSCRIPTIONAL REPRESSOR OF EMRAB OPERON"/>
    <property type="match status" value="1"/>
</dbReference>
<dbReference type="EMBL" id="VDLX02000002">
    <property type="protein sequence ID" value="KAB8196334.1"/>
    <property type="molecule type" value="Genomic_DNA"/>
</dbReference>